<dbReference type="Proteomes" id="UP000054771">
    <property type="component" value="Unassembled WGS sequence"/>
</dbReference>
<evidence type="ECO:0000313" key="1">
    <source>
        <dbReference type="EMBL" id="CEL03683.1"/>
    </source>
</evidence>
<accession>A0A0U5FWH1</accession>
<dbReference type="STRING" id="454130.A0A0U5FWH1"/>
<proteinExistence type="predicted"/>
<reference evidence="2" key="1">
    <citation type="journal article" date="2016" name="Genome Announc.">
        <title>Draft genome sequences of fungus Aspergillus calidoustus.</title>
        <authorList>
            <person name="Horn F."/>
            <person name="Linde J."/>
            <person name="Mattern D.J."/>
            <person name="Walther G."/>
            <person name="Guthke R."/>
            <person name="Scherlach K."/>
            <person name="Martin K."/>
            <person name="Brakhage A.A."/>
            <person name="Petzke L."/>
            <person name="Valiante V."/>
        </authorList>
    </citation>
    <scope>NUCLEOTIDE SEQUENCE [LARGE SCALE GENOMIC DNA]</scope>
    <source>
        <strain evidence="2">SF006504</strain>
    </source>
</reference>
<dbReference type="EMBL" id="CDMC01000004">
    <property type="protein sequence ID" value="CEL03683.1"/>
    <property type="molecule type" value="Genomic_DNA"/>
</dbReference>
<protein>
    <submittedName>
        <fullName evidence="1">Uncharacterized protein</fullName>
    </submittedName>
</protein>
<dbReference type="OrthoDB" id="4525710at2759"/>
<dbReference type="AlphaFoldDB" id="A0A0U5FWH1"/>
<sequence>MYDKLLAANAGWEAERPASYDPLCFDIRADPEDGVDLGWDVRYHADWHAIGWAYKTLARILLVIHNPRQPRVGLNRISAWEKVLKEVHYSIKLLCSIARCRATVPGPSLIACMAVWLAGDMVEEGREQKEVLELLSATEAVHGWPTEDIRTELEGVWSSES</sequence>
<name>A0A0U5FWH1_ASPCI</name>
<evidence type="ECO:0000313" key="2">
    <source>
        <dbReference type="Proteomes" id="UP000054771"/>
    </source>
</evidence>
<organism evidence="1 2">
    <name type="scientific">Aspergillus calidoustus</name>
    <dbReference type="NCBI Taxonomy" id="454130"/>
    <lineage>
        <taxon>Eukaryota</taxon>
        <taxon>Fungi</taxon>
        <taxon>Dikarya</taxon>
        <taxon>Ascomycota</taxon>
        <taxon>Pezizomycotina</taxon>
        <taxon>Eurotiomycetes</taxon>
        <taxon>Eurotiomycetidae</taxon>
        <taxon>Eurotiales</taxon>
        <taxon>Aspergillaceae</taxon>
        <taxon>Aspergillus</taxon>
        <taxon>Aspergillus subgen. Nidulantes</taxon>
    </lineage>
</organism>
<gene>
    <name evidence="1" type="ORF">ASPCAL04829</name>
</gene>
<keyword evidence="2" id="KW-1185">Reference proteome</keyword>